<evidence type="ECO:0000256" key="2">
    <source>
        <dbReference type="SAM" id="Phobius"/>
    </source>
</evidence>
<evidence type="ECO:0000256" key="1">
    <source>
        <dbReference type="SAM" id="Coils"/>
    </source>
</evidence>
<gene>
    <name evidence="4" type="ORF">ULVI_05860</name>
</gene>
<evidence type="ECO:0000313" key="5">
    <source>
        <dbReference type="Proteomes" id="UP000077013"/>
    </source>
</evidence>
<protein>
    <recommendedName>
        <fullName evidence="3">DUF4349 domain-containing protein</fullName>
    </recommendedName>
</protein>
<dbReference type="PROSITE" id="PS51257">
    <property type="entry name" value="PROKAR_LIPOPROTEIN"/>
    <property type="match status" value="1"/>
</dbReference>
<dbReference type="STRING" id="1763537.ULVI_05860"/>
<keyword evidence="2" id="KW-0472">Membrane</keyword>
<dbReference type="AlphaFoldDB" id="A0A167J274"/>
<evidence type="ECO:0000313" key="4">
    <source>
        <dbReference type="EMBL" id="OAB80260.1"/>
    </source>
</evidence>
<dbReference type="RefSeq" id="WP_068590659.1">
    <property type="nucleotide sequence ID" value="NZ_LRXL01000026.1"/>
</dbReference>
<organism evidence="4 5">
    <name type="scientific">Cochleicola gelatinilyticus</name>
    <dbReference type="NCBI Taxonomy" id="1763537"/>
    <lineage>
        <taxon>Bacteria</taxon>
        <taxon>Pseudomonadati</taxon>
        <taxon>Bacteroidota</taxon>
        <taxon>Flavobacteriia</taxon>
        <taxon>Flavobacteriales</taxon>
        <taxon>Flavobacteriaceae</taxon>
        <taxon>Cochleicola</taxon>
    </lineage>
</organism>
<dbReference type="EMBL" id="LRXL01000026">
    <property type="protein sequence ID" value="OAB80260.1"/>
    <property type="molecule type" value="Genomic_DNA"/>
</dbReference>
<name>A0A167J274_9FLAO</name>
<dbReference type="Pfam" id="PF14257">
    <property type="entry name" value="DUF4349"/>
    <property type="match status" value="1"/>
</dbReference>
<feature type="domain" description="DUF4349" evidence="3">
    <location>
        <begin position="61"/>
        <end position="266"/>
    </location>
</feature>
<feature type="transmembrane region" description="Helical" evidence="2">
    <location>
        <begin position="244"/>
        <end position="270"/>
    </location>
</feature>
<proteinExistence type="predicted"/>
<dbReference type="OrthoDB" id="5381491at2"/>
<reference evidence="4 5" key="1">
    <citation type="submission" date="2016-02" db="EMBL/GenBank/DDBJ databases">
        <title>Ulvibacter sp. LPB0005, isolated from Thais luteostoma.</title>
        <authorList>
            <person name="Shin S.-K."/>
            <person name="Yi H."/>
        </authorList>
    </citation>
    <scope>NUCLEOTIDE SEQUENCE [LARGE SCALE GENOMIC DNA]</scope>
    <source>
        <strain evidence="4 5">LPB0005</strain>
    </source>
</reference>
<evidence type="ECO:0000259" key="3">
    <source>
        <dbReference type="Pfam" id="PF14257"/>
    </source>
</evidence>
<keyword evidence="2" id="KW-1133">Transmembrane helix</keyword>
<comment type="caution">
    <text evidence="4">The sequence shown here is derived from an EMBL/GenBank/DDBJ whole genome shotgun (WGS) entry which is preliminary data.</text>
</comment>
<keyword evidence="1" id="KW-0175">Coiled coil</keyword>
<dbReference type="InterPro" id="IPR025645">
    <property type="entry name" value="DUF4349"/>
</dbReference>
<keyword evidence="5" id="KW-1185">Reference proteome</keyword>
<dbReference type="Proteomes" id="UP000077013">
    <property type="component" value="Unassembled WGS sequence"/>
</dbReference>
<sequence>MKTISLFLFGFVLACSQGGSPPPYASETAEIVYKDAADELSPSVEMVEETISNESSEISEQKIIKTARLSFETQEVVATYNRIIQLAEQHKAIIQNDNSGKGYNRITQNITLRVPTENFQSFINGVSEGVAYFDLQDISRQDVTEEFVDLEARLKAKRELEKRYLELLSQAKNVKEMLEIERELSKIREEIEAKQGRLKYLQSRVSMSTVHIEFYKITAETGITQSYGQKIKNALQGGWDGVSVFFLGIIYLWPLFVLAVLVLLFVRIIVLRKRKNKKPNN</sequence>
<feature type="coiled-coil region" evidence="1">
    <location>
        <begin position="140"/>
        <end position="204"/>
    </location>
</feature>
<accession>A0A167J274</accession>
<keyword evidence="2" id="KW-0812">Transmembrane</keyword>